<dbReference type="InterPro" id="IPR050300">
    <property type="entry name" value="GDXG_lipolytic_enzyme"/>
</dbReference>
<name>A0ABS2KZR2_9NOCA</name>
<evidence type="ECO:0000256" key="1">
    <source>
        <dbReference type="ARBA" id="ARBA00022801"/>
    </source>
</evidence>
<dbReference type="EMBL" id="JAFBBK010000001">
    <property type="protein sequence ID" value="MBM7417435.1"/>
    <property type="molecule type" value="Genomic_DNA"/>
</dbReference>
<protein>
    <submittedName>
        <fullName evidence="3">Acetyl esterase/lipase</fullName>
    </submittedName>
</protein>
<dbReference type="Proteomes" id="UP000703038">
    <property type="component" value="Unassembled WGS sequence"/>
</dbReference>
<dbReference type="RefSeq" id="WP_204870097.1">
    <property type="nucleotide sequence ID" value="NZ_JAFBBK010000001.1"/>
</dbReference>
<dbReference type="SUPFAM" id="SSF53474">
    <property type="entry name" value="alpha/beta-Hydrolases"/>
    <property type="match status" value="1"/>
</dbReference>
<proteinExistence type="predicted"/>
<evidence type="ECO:0000313" key="3">
    <source>
        <dbReference type="EMBL" id="MBM7417435.1"/>
    </source>
</evidence>
<dbReference type="PANTHER" id="PTHR48081">
    <property type="entry name" value="AB HYDROLASE SUPERFAMILY PROTEIN C4A8.06C"/>
    <property type="match status" value="1"/>
</dbReference>
<evidence type="ECO:0000259" key="2">
    <source>
        <dbReference type="Pfam" id="PF07859"/>
    </source>
</evidence>
<evidence type="ECO:0000313" key="4">
    <source>
        <dbReference type="Proteomes" id="UP000703038"/>
    </source>
</evidence>
<dbReference type="PANTHER" id="PTHR48081:SF8">
    <property type="entry name" value="ALPHA_BETA HYDROLASE FOLD-3 DOMAIN-CONTAINING PROTEIN-RELATED"/>
    <property type="match status" value="1"/>
</dbReference>
<keyword evidence="1" id="KW-0378">Hydrolase</keyword>
<dbReference type="InterPro" id="IPR029058">
    <property type="entry name" value="AB_hydrolase_fold"/>
</dbReference>
<dbReference type="Gene3D" id="3.40.50.1820">
    <property type="entry name" value="alpha/beta hydrolase"/>
    <property type="match status" value="1"/>
</dbReference>
<comment type="caution">
    <text evidence="3">The sequence shown here is derived from an EMBL/GenBank/DDBJ whole genome shotgun (WGS) entry which is preliminary data.</text>
</comment>
<gene>
    <name evidence="3" type="ORF">JOE42_004168</name>
</gene>
<keyword evidence="4" id="KW-1185">Reference proteome</keyword>
<reference evidence="3 4" key="1">
    <citation type="submission" date="2021-01" db="EMBL/GenBank/DDBJ databases">
        <title>Genomics of switchgrass bacterial isolates.</title>
        <authorList>
            <person name="Shade A."/>
        </authorList>
    </citation>
    <scope>NUCLEOTIDE SEQUENCE [LARGE SCALE GENOMIC DNA]</scope>
    <source>
        <strain evidence="3 4">PvP111</strain>
    </source>
</reference>
<dbReference type="Pfam" id="PF07859">
    <property type="entry name" value="Abhydrolase_3"/>
    <property type="match status" value="1"/>
</dbReference>
<feature type="domain" description="Alpha/beta hydrolase fold-3" evidence="2">
    <location>
        <begin position="99"/>
        <end position="307"/>
    </location>
</feature>
<dbReference type="InterPro" id="IPR013094">
    <property type="entry name" value="AB_hydrolase_3"/>
</dbReference>
<sequence>MTRTEPTPTSLPVAPPLDPELVPPLKMILGAVPTLGADTLDEVRSITLNGLPGAEEVDWTAGGRVRVEDVVVPGDGGDADLQMTVLKPAVGDGPWPLIYFVHGGGMVIGGRLVGLDALVRYAAEGHAVIASLEYRVAPEHPDPTPVNDCYSGLRWAAENADLLEIDVDRILVSGVSAGGGLAAGITLMARDRGFPHLTHQILCCPMLDDRFITHSSRMVARGSALWTSDSNEFGWSSLLGDRRGGPEVSEYAAPARAENVADLPRTYIDVGSVEVFRDEALDYAQRLSRAGVSVDFHLWGGGFHGYEMVTNAALTQAAAATRHEFFLRALER</sequence>
<accession>A0ABS2KZR2</accession>
<organism evidence="3 4">
    <name type="scientific">Rhodococcoides corynebacterioides</name>
    <dbReference type="NCBI Taxonomy" id="53972"/>
    <lineage>
        <taxon>Bacteria</taxon>
        <taxon>Bacillati</taxon>
        <taxon>Actinomycetota</taxon>
        <taxon>Actinomycetes</taxon>
        <taxon>Mycobacteriales</taxon>
        <taxon>Nocardiaceae</taxon>
        <taxon>Rhodococcoides</taxon>
    </lineage>
</organism>